<keyword evidence="3" id="KW-1185">Reference proteome</keyword>
<dbReference type="AlphaFoldDB" id="A0A9N9DBT1"/>
<evidence type="ECO:0000256" key="1">
    <source>
        <dbReference type="SAM" id="MobiDB-lite"/>
    </source>
</evidence>
<evidence type="ECO:0000313" key="2">
    <source>
        <dbReference type="EMBL" id="CAG8629825.1"/>
    </source>
</evidence>
<feature type="compositionally biased region" description="Polar residues" evidence="1">
    <location>
        <begin position="33"/>
        <end position="52"/>
    </location>
</feature>
<protein>
    <submittedName>
        <fullName evidence="2">4981_t:CDS:1</fullName>
    </submittedName>
</protein>
<proteinExistence type="predicted"/>
<dbReference type="EMBL" id="CAJVPP010003461">
    <property type="protein sequence ID" value="CAG8629825.1"/>
    <property type="molecule type" value="Genomic_DNA"/>
</dbReference>
<name>A0A9N9DBT1_FUNMO</name>
<organism evidence="2 3">
    <name type="scientific">Funneliformis mosseae</name>
    <name type="common">Endomycorrhizal fungus</name>
    <name type="synonym">Glomus mosseae</name>
    <dbReference type="NCBI Taxonomy" id="27381"/>
    <lineage>
        <taxon>Eukaryota</taxon>
        <taxon>Fungi</taxon>
        <taxon>Fungi incertae sedis</taxon>
        <taxon>Mucoromycota</taxon>
        <taxon>Glomeromycotina</taxon>
        <taxon>Glomeromycetes</taxon>
        <taxon>Glomerales</taxon>
        <taxon>Glomeraceae</taxon>
        <taxon>Funneliformis</taxon>
    </lineage>
</organism>
<feature type="compositionally biased region" description="Basic and acidic residues" evidence="1">
    <location>
        <begin position="62"/>
        <end position="72"/>
    </location>
</feature>
<reference evidence="2" key="1">
    <citation type="submission" date="2021-06" db="EMBL/GenBank/DDBJ databases">
        <authorList>
            <person name="Kallberg Y."/>
            <person name="Tangrot J."/>
            <person name="Rosling A."/>
        </authorList>
    </citation>
    <scope>NUCLEOTIDE SEQUENCE</scope>
    <source>
        <strain evidence="2">87-6 pot B 2015</strain>
    </source>
</reference>
<comment type="caution">
    <text evidence="2">The sequence shown here is derived from an EMBL/GenBank/DDBJ whole genome shotgun (WGS) entry which is preliminary data.</text>
</comment>
<accession>A0A9N9DBT1</accession>
<gene>
    <name evidence="2" type="ORF">FMOSSE_LOCUS10425</name>
</gene>
<feature type="compositionally biased region" description="Basic and acidic residues" evidence="1">
    <location>
        <begin position="1"/>
        <end position="13"/>
    </location>
</feature>
<evidence type="ECO:0000313" key="3">
    <source>
        <dbReference type="Proteomes" id="UP000789375"/>
    </source>
</evidence>
<sequence>MPRPKKENKKDQQKQPTRSRPGIPEQQPKKKQNTLQTVEPKSSISTSNNNDKTLLMDVDPYSLDKGKGKEALQDEPTSVITTEQSEMNVNNANNASENF</sequence>
<feature type="region of interest" description="Disordered" evidence="1">
    <location>
        <begin position="1"/>
        <end position="79"/>
    </location>
</feature>
<dbReference type="Proteomes" id="UP000789375">
    <property type="component" value="Unassembled WGS sequence"/>
</dbReference>